<evidence type="ECO:0000313" key="2">
    <source>
        <dbReference type="EMBL" id="KAG1895641.1"/>
    </source>
</evidence>
<feature type="domain" description="CHAT" evidence="1">
    <location>
        <begin position="32"/>
        <end position="220"/>
    </location>
</feature>
<proteinExistence type="predicted"/>
<sequence>ILEHVLELKRHSRIWLCSTVAFMFIPLRAAHPFQTKADRSGKEPCLQDLYIYSCTPTLSALIRSRHLIKKHVPPSFMAIGQGQPGAGKSKAFLAVDSEPELVHKLVPTTASRTTISGDAATRVGALEALQQKTCHGKQDHAQPYNSHLVMRDEYMKLLDIMGEKILSTCHTAVGDEKTPNKATHLAHGLQFSGFKTVVGTLWEVDDTIAKHIVKAFYTNMFKYCSRLVNSQFINLQFSSILL</sequence>
<evidence type="ECO:0000313" key="3">
    <source>
        <dbReference type="Proteomes" id="UP001195769"/>
    </source>
</evidence>
<dbReference type="Pfam" id="PF12770">
    <property type="entry name" value="CHAT"/>
    <property type="match status" value="1"/>
</dbReference>
<evidence type="ECO:0000259" key="1">
    <source>
        <dbReference type="Pfam" id="PF12770"/>
    </source>
</evidence>
<protein>
    <recommendedName>
        <fullName evidence="1">CHAT domain-containing protein</fullName>
    </recommendedName>
</protein>
<gene>
    <name evidence="2" type="ORF">F5891DRAFT_959859</name>
</gene>
<dbReference type="RefSeq" id="XP_041221217.1">
    <property type="nucleotide sequence ID" value="XM_041375687.1"/>
</dbReference>
<dbReference type="AlphaFoldDB" id="A0AAD4DWY4"/>
<dbReference type="InterPro" id="IPR024983">
    <property type="entry name" value="CHAT_dom"/>
</dbReference>
<dbReference type="EMBL" id="JABBWK010000064">
    <property type="protein sequence ID" value="KAG1895641.1"/>
    <property type="molecule type" value="Genomic_DNA"/>
</dbReference>
<dbReference type="Proteomes" id="UP001195769">
    <property type="component" value="Unassembled WGS sequence"/>
</dbReference>
<accession>A0AAD4DWY4</accession>
<keyword evidence="3" id="KW-1185">Reference proteome</keyword>
<name>A0AAD4DWY4_9AGAM</name>
<reference evidence="2" key="1">
    <citation type="journal article" date="2020" name="New Phytol.">
        <title>Comparative genomics reveals dynamic genome evolution in host specialist ectomycorrhizal fungi.</title>
        <authorList>
            <person name="Lofgren L.A."/>
            <person name="Nguyen N.H."/>
            <person name="Vilgalys R."/>
            <person name="Ruytinx J."/>
            <person name="Liao H.L."/>
            <person name="Branco S."/>
            <person name="Kuo A."/>
            <person name="LaButti K."/>
            <person name="Lipzen A."/>
            <person name="Andreopoulos W."/>
            <person name="Pangilinan J."/>
            <person name="Riley R."/>
            <person name="Hundley H."/>
            <person name="Na H."/>
            <person name="Barry K."/>
            <person name="Grigoriev I.V."/>
            <person name="Stajich J.E."/>
            <person name="Kennedy P.G."/>
        </authorList>
    </citation>
    <scope>NUCLEOTIDE SEQUENCE</scope>
    <source>
        <strain evidence="2">FC203</strain>
    </source>
</reference>
<comment type="caution">
    <text evidence="2">The sequence shown here is derived from an EMBL/GenBank/DDBJ whole genome shotgun (WGS) entry which is preliminary data.</text>
</comment>
<organism evidence="2 3">
    <name type="scientific">Suillus fuscotomentosus</name>
    <dbReference type="NCBI Taxonomy" id="1912939"/>
    <lineage>
        <taxon>Eukaryota</taxon>
        <taxon>Fungi</taxon>
        <taxon>Dikarya</taxon>
        <taxon>Basidiomycota</taxon>
        <taxon>Agaricomycotina</taxon>
        <taxon>Agaricomycetes</taxon>
        <taxon>Agaricomycetidae</taxon>
        <taxon>Boletales</taxon>
        <taxon>Suillineae</taxon>
        <taxon>Suillaceae</taxon>
        <taxon>Suillus</taxon>
    </lineage>
</organism>
<feature type="non-terminal residue" evidence="2">
    <location>
        <position position="1"/>
    </location>
</feature>
<dbReference type="GeneID" id="64669985"/>